<dbReference type="Gene3D" id="3.30.1360.20">
    <property type="entry name" value="Transcriptional coactivator/pterin dehydratase"/>
    <property type="match status" value="1"/>
</dbReference>
<dbReference type="eggNOG" id="COG2154">
    <property type="taxonomic scope" value="Bacteria"/>
</dbReference>
<protein>
    <recommendedName>
        <fullName evidence="3">4a-hydroxytetrahydrobiopterin dehydratase</fullName>
        <ecNumber evidence="3">4.2.1.96</ecNumber>
    </recommendedName>
</protein>
<dbReference type="Proteomes" id="UP000002574">
    <property type="component" value="Chromosome"/>
</dbReference>
<keyword evidence="4" id="KW-0456">Lyase</keyword>
<reference evidence="5 6" key="1">
    <citation type="journal article" date="2010" name="J. Bacteriol.">
        <title>Complete genome sequence of the thermophilic, obligately chemolithoautotrophic hydrogen-oxidizing bacterium Hydrogenobacter thermophilus TK-6.</title>
        <authorList>
            <person name="Arai H."/>
            <person name="Kanbe H."/>
            <person name="Ishii M."/>
            <person name="Igarashi Y."/>
        </authorList>
    </citation>
    <scope>NUCLEOTIDE SEQUENCE [LARGE SCALE GENOMIC DNA]</scope>
    <source>
        <strain evidence="6">DSM 6534 / IAM 12695 / TK-6 [Tokyo]</strain>
    </source>
</reference>
<dbReference type="CDD" id="cd00488">
    <property type="entry name" value="PCD_DCoH"/>
    <property type="match status" value="1"/>
</dbReference>
<accession>D3DJ88</accession>
<dbReference type="OrthoDB" id="9800108at2"/>
<name>D3DJ88_HYDTT</name>
<sequence>MSEERELNTFSPSEVIDIISRELPNWHYQEGFIIREFFTKNWKETVFLANAIAYLAEAYWHHPDLELSFKRLKVKLQTHEVGGITQKDFTLAKEIERIASIKPI</sequence>
<comment type="similarity">
    <text evidence="2">Belongs to the pterin-4-alpha-carbinolamine dehydratase family.</text>
</comment>
<dbReference type="EMBL" id="AP011112">
    <property type="protein sequence ID" value="BAI69890.1"/>
    <property type="molecule type" value="Genomic_DNA"/>
</dbReference>
<dbReference type="PANTHER" id="PTHR12599:SF0">
    <property type="entry name" value="PTERIN-4-ALPHA-CARBINOLAMINE DEHYDRATASE"/>
    <property type="match status" value="1"/>
</dbReference>
<organism evidence="5 6">
    <name type="scientific">Hydrogenobacter thermophilus (strain DSM 6534 / IAM 12695 / TK-6)</name>
    <dbReference type="NCBI Taxonomy" id="608538"/>
    <lineage>
        <taxon>Bacteria</taxon>
        <taxon>Pseudomonadati</taxon>
        <taxon>Aquificota</taxon>
        <taxon>Aquificia</taxon>
        <taxon>Aquificales</taxon>
        <taxon>Aquificaceae</taxon>
        <taxon>Hydrogenobacter</taxon>
    </lineage>
</organism>
<dbReference type="GO" id="GO:0006729">
    <property type="term" value="P:tetrahydrobiopterin biosynthetic process"/>
    <property type="evidence" value="ECO:0007669"/>
    <property type="project" value="InterPro"/>
</dbReference>
<dbReference type="RefSeq" id="WP_012964070.1">
    <property type="nucleotide sequence ID" value="NC_013799.1"/>
</dbReference>
<dbReference type="KEGG" id="hte:Hydth_1428"/>
<dbReference type="InterPro" id="IPR001533">
    <property type="entry name" value="Pterin_deHydtase"/>
</dbReference>
<evidence type="ECO:0000256" key="2">
    <source>
        <dbReference type="ARBA" id="ARBA00006472"/>
    </source>
</evidence>
<evidence type="ECO:0000313" key="5">
    <source>
        <dbReference type="EMBL" id="BAI69890.1"/>
    </source>
</evidence>
<evidence type="ECO:0000256" key="1">
    <source>
        <dbReference type="ARBA" id="ARBA00001554"/>
    </source>
</evidence>
<dbReference type="EC" id="4.2.1.96" evidence="3"/>
<evidence type="ECO:0000313" key="6">
    <source>
        <dbReference type="Proteomes" id="UP000002574"/>
    </source>
</evidence>
<comment type="catalytic activity">
    <reaction evidence="1">
        <text>(4aS,6R)-4a-hydroxy-L-erythro-5,6,7,8-tetrahydrobiopterin = (6R)-L-erythro-6,7-dihydrobiopterin + H2O</text>
        <dbReference type="Rhea" id="RHEA:11920"/>
        <dbReference type="ChEBI" id="CHEBI:15377"/>
        <dbReference type="ChEBI" id="CHEBI:15642"/>
        <dbReference type="ChEBI" id="CHEBI:43120"/>
        <dbReference type="EC" id="4.2.1.96"/>
    </reaction>
</comment>
<dbReference type="InterPro" id="IPR036428">
    <property type="entry name" value="PCD_sf"/>
</dbReference>
<dbReference type="KEGG" id="hth:HTH_1440"/>
<dbReference type="SUPFAM" id="SSF55248">
    <property type="entry name" value="PCD-like"/>
    <property type="match status" value="1"/>
</dbReference>
<dbReference type="Pfam" id="PF01329">
    <property type="entry name" value="Pterin_4a"/>
    <property type="match status" value="1"/>
</dbReference>
<dbReference type="GO" id="GO:0008124">
    <property type="term" value="F:4-alpha-hydroxytetrahydrobiopterin dehydratase activity"/>
    <property type="evidence" value="ECO:0007669"/>
    <property type="project" value="UniProtKB-EC"/>
</dbReference>
<proteinExistence type="inferred from homology"/>
<evidence type="ECO:0000256" key="3">
    <source>
        <dbReference type="ARBA" id="ARBA00013252"/>
    </source>
</evidence>
<dbReference type="AlphaFoldDB" id="D3DJ88"/>
<gene>
    <name evidence="5" type="ordered locus">HTH_1440</name>
</gene>
<dbReference type="PANTHER" id="PTHR12599">
    <property type="entry name" value="PTERIN-4-ALPHA-CARBINOLAMINE DEHYDRATASE"/>
    <property type="match status" value="1"/>
</dbReference>
<evidence type="ECO:0000256" key="4">
    <source>
        <dbReference type="ARBA" id="ARBA00023239"/>
    </source>
</evidence>
<keyword evidence="6" id="KW-1185">Reference proteome</keyword>